<reference evidence="1 2" key="1">
    <citation type="journal article" date="2022" name="bioRxiv">
        <title>Genomics of Preaxostyla Flagellates Illuminates Evolutionary Transitions and the Path Towards Mitochondrial Loss.</title>
        <authorList>
            <person name="Novak L.V.F."/>
            <person name="Treitli S.C."/>
            <person name="Pyrih J."/>
            <person name="Halakuc P."/>
            <person name="Pipaliya S.V."/>
            <person name="Vacek V."/>
            <person name="Brzon O."/>
            <person name="Soukal P."/>
            <person name="Eme L."/>
            <person name="Dacks J.B."/>
            <person name="Karnkowska A."/>
            <person name="Elias M."/>
            <person name="Hampl V."/>
        </authorList>
    </citation>
    <scope>NUCLEOTIDE SEQUENCE [LARGE SCALE GENOMIC DNA]</scope>
    <source>
        <strain evidence="1">NAU3</strain>
        <tissue evidence="1">Gut</tissue>
    </source>
</reference>
<evidence type="ECO:0000313" key="2">
    <source>
        <dbReference type="Proteomes" id="UP001281761"/>
    </source>
</evidence>
<accession>A0ABQ9XRX2</accession>
<dbReference type="Proteomes" id="UP001281761">
    <property type="component" value="Unassembled WGS sequence"/>
</dbReference>
<keyword evidence="2" id="KW-1185">Reference proteome</keyword>
<sequence>MMSSILVPPAQTVGNELKLDTKQGEDLTSRLLFHIKESNSSSEMPEGIQFGVRNPIHTGGNPTAVPTNLTPFLLFGKEKYLVTQAAEGFFDSFHKMERVDSRRSVPEAYRIVEILHSVVIPTLTAVAWYYCLENRIVLRTHKITITTKLRDCGLHGLGGQITIKENFFHRNTYSEVNGTAGEGTNKYQSDRNLTITICGTSFGAVLRQEERILLNNEDEAAQSLTVNQLHLQNMIRNQPLPSHPRKDEVSSSHAGTFLTSISCLFLQLNFCQYQCPC</sequence>
<dbReference type="EMBL" id="JARBJD010000096">
    <property type="protein sequence ID" value="KAK2953080.1"/>
    <property type="molecule type" value="Genomic_DNA"/>
</dbReference>
<name>A0ABQ9XRX2_9EUKA</name>
<evidence type="ECO:0000313" key="1">
    <source>
        <dbReference type="EMBL" id="KAK2953080.1"/>
    </source>
</evidence>
<organism evidence="1 2">
    <name type="scientific">Blattamonas nauphoetae</name>
    <dbReference type="NCBI Taxonomy" id="2049346"/>
    <lineage>
        <taxon>Eukaryota</taxon>
        <taxon>Metamonada</taxon>
        <taxon>Preaxostyla</taxon>
        <taxon>Oxymonadida</taxon>
        <taxon>Blattamonas</taxon>
    </lineage>
</organism>
<proteinExistence type="predicted"/>
<protein>
    <submittedName>
        <fullName evidence="1">Uncharacterized protein</fullName>
    </submittedName>
</protein>
<comment type="caution">
    <text evidence="1">The sequence shown here is derived from an EMBL/GenBank/DDBJ whole genome shotgun (WGS) entry which is preliminary data.</text>
</comment>
<gene>
    <name evidence="1" type="ORF">BLNAU_12069</name>
</gene>